<proteinExistence type="inferred from homology"/>
<evidence type="ECO:0000259" key="5">
    <source>
        <dbReference type="Pfam" id="PF03081"/>
    </source>
</evidence>
<accession>A0A109UXH1</accession>
<feature type="domain" description="Exocyst complex subunit Exo70 C-terminal" evidence="5">
    <location>
        <begin position="232"/>
        <end position="611"/>
    </location>
</feature>
<dbReference type="EMBL" id="CP014242">
    <property type="protein sequence ID" value="AMD19333.1"/>
    <property type="molecule type" value="Genomic_DNA"/>
</dbReference>
<dbReference type="Gene3D" id="1.20.58.1150">
    <property type="match status" value="1"/>
</dbReference>
<dbReference type="PANTHER" id="PTHR12542">
    <property type="entry name" value="EXOCYST COMPLEX PROTEIN EXO70"/>
    <property type="match status" value="1"/>
</dbReference>
<dbReference type="SUPFAM" id="SSF74788">
    <property type="entry name" value="Cullin repeat-like"/>
    <property type="match status" value="1"/>
</dbReference>
<comment type="similarity">
    <text evidence="1 4">Belongs to the EXO70 family.</text>
</comment>
<evidence type="ECO:0000256" key="4">
    <source>
        <dbReference type="RuleBase" id="RU365026"/>
    </source>
</evidence>
<name>A0A109UXH1_9SACH</name>
<dbReference type="RefSeq" id="XP_017986329.1">
    <property type="nucleotide sequence ID" value="XM_018130840.1"/>
</dbReference>
<dbReference type="Gene3D" id="1.20.1310.30">
    <property type="match status" value="1"/>
</dbReference>
<dbReference type="Pfam" id="PF03081">
    <property type="entry name" value="Exo70_C"/>
    <property type="match status" value="1"/>
</dbReference>
<dbReference type="GO" id="GO:0000145">
    <property type="term" value="C:exocyst"/>
    <property type="evidence" value="ECO:0007669"/>
    <property type="project" value="InterPro"/>
</dbReference>
<evidence type="ECO:0000256" key="1">
    <source>
        <dbReference type="ARBA" id="ARBA00006756"/>
    </source>
</evidence>
<dbReference type="InterPro" id="IPR016159">
    <property type="entry name" value="Cullin_repeat-like_dom_sf"/>
</dbReference>
<reference evidence="6 7" key="1">
    <citation type="submission" date="2016-01" db="EMBL/GenBank/DDBJ databases">
        <title>Genome sequence of the yeast Holleya sinecauda.</title>
        <authorList>
            <person name="Dietrich F.S."/>
        </authorList>
    </citation>
    <scope>NUCLEOTIDE SEQUENCE [LARGE SCALE GENOMIC DNA]</scope>
    <source>
        <strain evidence="6 7">ATCC 58844</strain>
    </source>
</reference>
<dbReference type="Proteomes" id="UP000243052">
    <property type="component" value="Chromosome ii"/>
</dbReference>
<dbReference type="AlphaFoldDB" id="A0A109UXH1"/>
<dbReference type="GO" id="GO:0005935">
    <property type="term" value="C:cellular bud neck"/>
    <property type="evidence" value="ECO:0007669"/>
    <property type="project" value="UniProtKB-SubCell"/>
</dbReference>
<comment type="function">
    <text evidence="4">Involved in the secretory pathway as part of the exocyst complex which tethers secretory vesicles to the sites of exocytosis. Also plays a role in the assembly of the exocyst.</text>
</comment>
<dbReference type="Pfam" id="PF20669">
    <property type="entry name" value="Exo70_N"/>
    <property type="match status" value="1"/>
</dbReference>
<keyword evidence="4" id="KW-0653">Protein transport</keyword>
<dbReference type="GO" id="GO:0006887">
    <property type="term" value="P:exocytosis"/>
    <property type="evidence" value="ECO:0007669"/>
    <property type="project" value="UniProtKB-KW"/>
</dbReference>
<dbReference type="InterPro" id="IPR004140">
    <property type="entry name" value="Exo70"/>
</dbReference>
<evidence type="ECO:0000256" key="2">
    <source>
        <dbReference type="ARBA" id="ARBA00022448"/>
    </source>
</evidence>
<gene>
    <name evidence="6" type="ORF">AW171_hschr21160</name>
</gene>
<dbReference type="GO" id="GO:0015031">
    <property type="term" value="P:protein transport"/>
    <property type="evidence" value="ECO:0007669"/>
    <property type="project" value="UniProtKB-KW"/>
</dbReference>
<evidence type="ECO:0000313" key="6">
    <source>
        <dbReference type="EMBL" id="AMD19333.1"/>
    </source>
</evidence>
<dbReference type="OrthoDB" id="1922221at2759"/>
<keyword evidence="7" id="KW-1185">Reference proteome</keyword>
<organism evidence="6 7">
    <name type="scientific">Eremothecium sinecaudum</name>
    <dbReference type="NCBI Taxonomy" id="45286"/>
    <lineage>
        <taxon>Eukaryota</taxon>
        <taxon>Fungi</taxon>
        <taxon>Dikarya</taxon>
        <taxon>Ascomycota</taxon>
        <taxon>Saccharomycotina</taxon>
        <taxon>Saccharomycetes</taxon>
        <taxon>Saccharomycetales</taxon>
        <taxon>Saccharomycetaceae</taxon>
        <taxon>Eremothecium</taxon>
    </lineage>
</organism>
<dbReference type="STRING" id="45286.A0A109UXH1"/>
<evidence type="ECO:0000313" key="7">
    <source>
        <dbReference type="Proteomes" id="UP000243052"/>
    </source>
</evidence>
<sequence length="614" mass="69815">MPAIDVDEADILVLSSNLKQLGQLTGCINDSLSKIMYTTSKASKSLRPSISANNKLNILKRNIEGSLDSVSSIKDLASDASKHEVILEQDISQVGLKKFIRTIHKVDDIMDDLREKSKSTADFHGVVTHMEDLLAVGEKNLQIYLSNLLNKIQPFDPQVYISKQTSFPYYSDDDLIEMTEIFDYFESSERNPTIDILVKQRSQLIQNSLAFLEPFTKHITAERNAPYQKGSSGMISYTEAVTGFISNEGALIDDIFGKLPEKRVMVFNRIVSPIVHNYARAAKHNIELIEEDINNYGLFSFELSELIKKMLYLLKPKSLESANELQLCELELKSITQSLFRDMIQYIGQKAGTITQLPTDNGVTEATVDVMSKLRKFSEYKSGCLAIIATMARESWLPNESPNMWTISSSPKTAQQLLSSFFSDAIDYLTISLDRKAQKLLNPSMEPEVGIVTKKVPQLQRIGFFVLTNITLVEQIVQRSELNSVLDSQGIARLAKLKTRYVNYFAADWRDLASNLLDQVFIDSTGKISSKDKDQVKEKFRKFNEGFEQLVSNYKTFRITDPSMKKLLKQEIFALVAPMYERFHNRYKDSFKNPRKHVKYTPNELMNILNSLGR</sequence>
<comment type="subcellular location">
    <subcellularLocation>
        <location evidence="4">Bud</location>
    </subcellularLocation>
    <subcellularLocation>
        <location evidence="4">Bud neck</location>
    </subcellularLocation>
</comment>
<evidence type="ECO:0000256" key="3">
    <source>
        <dbReference type="ARBA" id="ARBA00022483"/>
    </source>
</evidence>
<dbReference type="Gene3D" id="1.20.1280.170">
    <property type="entry name" value="Exocyst complex component Exo70"/>
    <property type="match status" value="1"/>
</dbReference>
<protein>
    <recommendedName>
        <fullName evidence="4">Exocyst complex protein EXO70</fullName>
    </recommendedName>
</protein>
<dbReference type="Gene3D" id="1.10.357.60">
    <property type="match status" value="1"/>
</dbReference>
<keyword evidence="2 4" id="KW-0813">Transport</keyword>
<dbReference type="PANTHER" id="PTHR12542:SF41">
    <property type="entry name" value="EXOCYST COMPLEX COMPONENT 7"/>
    <property type="match status" value="1"/>
</dbReference>
<keyword evidence="3 4" id="KW-0268">Exocytosis</keyword>
<dbReference type="GO" id="GO:0005546">
    <property type="term" value="F:phosphatidylinositol-4,5-bisphosphate binding"/>
    <property type="evidence" value="ECO:0007669"/>
    <property type="project" value="InterPro"/>
</dbReference>
<dbReference type="InterPro" id="IPR046364">
    <property type="entry name" value="Exo70_C"/>
</dbReference>
<dbReference type="GeneID" id="28721618"/>